<evidence type="ECO:0000313" key="1">
    <source>
        <dbReference type="EMBL" id="KAF3589831.1"/>
    </source>
</evidence>
<evidence type="ECO:0000313" key="2">
    <source>
        <dbReference type="Proteomes" id="UP000712600"/>
    </source>
</evidence>
<dbReference type="AlphaFoldDB" id="A0A8S9S812"/>
<organism evidence="1 2">
    <name type="scientific">Brassica cretica</name>
    <name type="common">Mustard</name>
    <dbReference type="NCBI Taxonomy" id="69181"/>
    <lineage>
        <taxon>Eukaryota</taxon>
        <taxon>Viridiplantae</taxon>
        <taxon>Streptophyta</taxon>
        <taxon>Embryophyta</taxon>
        <taxon>Tracheophyta</taxon>
        <taxon>Spermatophyta</taxon>
        <taxon>Magnoliopsida</taxon>
        <taxon>eudicotyledons</taxon>
        <taxon>Gunneridae</taxon>
        <taxon>Pentapetalae</taxon>
        <taxon>rosids</taxon>
        <taxon>malvids</taxon>
        <taxon>Brassicales</taxon>
        <taxon>Brassicaceae</taxon>
        <taxon>Brassiceae</taxon>
        <taxon>Brassica</taxon>
    </lineage>
</organism>
<dbReference type="Proteomes" id="UP000712600">
    <property type="component" value="Unassembled WGS sequence"/>
</dbReference>
<dbReference type="EMBL" id="QGKX02000088">
    <property type="protein sequence ID" value="KAF3589831.1"/>
    <property type="molecule type" value="Genomic_DNA"/>
</dbReference>
<accession>A0A8S9S812</accession>
<sequence length="116" mass="13214">MLKDMQHQRKKKMTFVCGTRRKRRKRKECPIRSNGFWSVKSDASLNLQNKWSHSNGVTRKVVMDGYSGFATCKELKLSGSQRMYVVFAKDDQGSGLGLGDALEVEDGMCVQRLFGF</sequence>
<name>A0A8S9S812_BRACR</name>
<reference evidence="1" key="1">
    <citation type="submission" date="2019-12" db="EMBL/GenBank/DDBJ databases">
        <title>Genome sequencing and annotation of Brassica cretica.</title>
        <authorList>
            <person name="Studholme D.J."/>
            <person name="Sarris P."/>
        </authorList>
    </citation>
    <scope>NUCLEOTIDE SEQUENCE</scope>
    <source>
        <strain evidence="1">PFS-109/04</strain>
        <tissue evidence="1">Leaf</tissue>
    </source>
</reference>
<gene>
    <name evidence="1" type="ORF">F2Q69_00026434</name>
</gene>
<protein>
    <submittedName>
        <fullName evidence="1">Uncharacterized protein</fullName>
    </submittedName>
</protein>
<comment type="caution">
    <text evidence="1">The sequence shown here is derived from an EMBL/GenBank/DDBJ whole genome shotgun (WGS) entry which is preliminary data.</text>
</comment>
<proteinExistence type="predicted"/>